<dbReference type="EMBL" id="JARRAG010000002">
    <property type="protein sequence ID" value="MDG3006574.1"/>
    <property type="molecule type" value="Genomic_DNA"/>
</dbReference>
<dbReference type="SUPFAM" id="SSF51735">
    <property type="entry name" value="NAD(P)-binding Rossmann-fold domains"/>
    <property type="match status" value="1"/>
</dbReference>
<dbReference type="PANTHER" id="PTHR43242:SF1">
    <property type="entry name" value="NAD(P)-BINDING ROSSMANN-FOLD SUPERFAMILY PROTEIN"/>
    <property type="match status" value="1"/>
</dbReference>
<dbReference type="InterPro" id="IPR029903">
    <property type="entry name" value="RmlD-like-bd"/>
</dbReference>
<dbReference type="Proteomes" id="UP001216907">
    <property type="component" value="Unassembled WGS sequence"/>
</dbReference>
<evidence type="ECO:0000313" key="2">
    <source>
        <dbReference type="EMBL" id="MDG3006574.1"/>
    </source>
</evidence>
<dbReference type="PANTHER" id="PTHR43242">
    <property type="entry name" value="NAD(P)-BINDING ROSSMANN-FOLD SUPERFAMILY PROTEIN"/>
    <property type="match status" value="1"/>
</dbReference>
<keyword evidence="3" id="KW-1185">Reference proteome</keyword>
<dbReference type="InterPro" id="IPR036291">
    <property type="entry name" value="NAD(P)-bd_dom_sf"/>
</dbReference>
<proteinExistence type="predicted"/>
<sequence>MRIVLTGATGRIGAYLRDPLKTRGWDVVAWGGATPGSWDGSPTVAVDLADLAEIGRALDRDAPDAVLHAAAISDAARVRSDPGRARVVNVDAVSAVAEWCIAKGCRLVFTSTDMVFDGSRAWTPEADEPRPILAYGATKRDAEREALKAPDSAVARIGLLYGPTRCGRETFYDQAVARLREGVPQTFFDDEFRTPLDYATAAEVLVALLASDFRGLLHVGGRERLSRFELMSRVARGLGLDPALVRGDSRADAVFAEPRPADVSLDTARLAALFPTLERPPVEEAVRAMERASRG</sequence>
<comment type="caution">
    <text evidence="2">The sequence shown here is derived from an EMBL/GenBank/DDBJ whole genome shotgun (WGS) entry which is preliminary data.</text>
</comment>
<name>A0ABT6FGC8_9BACT</name>
<gene>
    <name evidence="2" type="ORF">PZE19_22615</name>
</gene>
<feature type="domain" description="RmlD-like substrate binding" evidence="1">
    <location>
        <begin position="1"/>
        <end position="289"/>
    </location>
</feature>
<evidence type="ECO:0000259" key="1">
    <source>
        <dbReference type="Pfam" id="PF04321"/>
    </source>
</evidence>
<dbReference type="Gene3D" id="3.40.50.720">
    <property type="entry name" value="NAD(P)-binding Rossmann-like Domain"/>
    <property type="match status" value="1"/>
</dbReference>
<reference evidence="2 3" key="1">
    <citation type="submission" date="2023-03" db="EMBL/GenBank/DDBJ databases">
        <title>Paludisphaera mucosa sp. nov. a novel planctomycete from northern fen.</title>
        <authorList>
            <person name="Ivanova A."/>
        </authorList>
    </citation>
    <scope>NUCLEOTIDE SEQUENCE [LARGE SCALE GENOMIC DNA]</scope>
    <source>
        <strain evidence="2 3">Pla2</strain>
    </source>
</reference>
<evidence type="ECO:0000313" key="3">
    <source>
        <dbReference type="Proteomes" id="UP001216907"/>
    </source>
</evidence>
<dbReference type="Pfam" id="PF04321">
    <property type="entry name" value="RmlD_sub_bind"/>
    <property type="match status" value="1"/>
</dbReference>
<accession>A0ABT6FGC8</accession>
<protein>
    <submittedName>
        <fullName evidence="2">SDR family oxidoreductase</fullName>
    </submittedName>
</protein>
<dbReference type="CDD" id="cd05254">
    <property type="entry name" value="dTDP_HR_like_SDR_e"/>
    <property type="match status" value="1"/>
</dbReference>
<organism evidence="2 3">
    <name type="scientific">Paludisphaera mucosa</name>
    <dbReference type="NCBI Taxonomy" id="3030827"/>
    <lineage>
        <taxon>Bacteria</taxon>
        <taxon>Pseudomonadati</taxon>
        <taxon>Planctomycetota</taxon>
        <taxon>Planctomycetia</taxon>
        <taxon>Isosphaerales</taxon>
        <taxon>Isosphaeraceae</taxon>
        <taxon>Paludisphaera</taxon>
    </lineage>
</organism>
<dbReference type="RefSeq" id="WP_277862870.1">
    <property type="nucleotide sequence ID" value="NZ_JARRAG010000002.1"/>
</dbReference>